<dbReference type="EMBL" id="CADCWF010000334">
    <property type="protein sequence ID" value="CAA9579661.1"/>
    <property type="molecule type" value="Genomic_DNA"/>
</dbReference>
<gene>
    <name evidence="2" type="ORF">AVDCRST_MAG59-4509</name>
</gene>
<protein>
    <submittedName>
        <fullName evidence="2">Uncharacterized protein</fullName>
    </submittedName>
</protein>
<reference evidence="2" key="1">
    <citation type="submission" date="2020-02" db="EMBL/GenBank/DDBJ databases">
        <authorList>
            <person name="Meier V. D."/>
        </authorList>
    </citation>
    <scope>NUCLEOTIDE SEQUENCE</scope>
    <source>
        <strain evidence="2">AVDCRST_MAG59</strain>
    </source>
</reference>
<organism evidence="2">
    <name type="scientific">uncultured Thermomicrobiales bacterium</name>
    <dbReference type="NCBI Taxonomy" id="1645740"/>
    <lineage>
        <taxon>Bacteria</taxon>
        <taxon>Pseudomonadati</taxon>
        <taxon>Thermomicrobiota</taxon>
        <taxon>Thermomicrobia</taxon>
        <taxon>Thermomicrobiales</taxon>
        <taxon>environmental samples</taxon>
    </lineage>
</organism>
<accession>A0A6J4VPS4</accession>
<feature type="region of interest" description="Disordered" evidence="1">
    <location>
        <begin position="22"/>
        <end position="56"/>
    </location>
</feature>
<proteinExistence type="predicted"/>
<dbReference type="AlphaFoldDB" id="A0A6J4VPS4"/>
<name>A0A6J4VPS4_9BACT</name>
<evidence type="ECO:0000256" key="1">
    <source>
        <dbReference type="SAM" id="MobiDB-lite"/>
    </source>
</evidence>
<evidence type="ECO:0000313" key="2">
    <source>
        <dbReference type="EMBL" id="CAA9579661.1"/>
    </source>
</evidence>
<sequence length="56" mass="5691">MVALGIPAVVRSPAKAIRPFLPGQAATAGSTGGRPSRISLPVRMSNAATRPAPPDR</sequence>